<accession>A0ACC1SPJ8</accession>
<proteinExistence type="predicted"/>
<gene>
    <name evidence="1" type="ORF">NM688_g5802</name>
</gene>
<dbReference type="EMBL" id="JANHOG010001108">
    <property type="protein sequence ID" value="KAJ3543914.1"/>
    <property type="molecule type" value="Genomic_DNA"/>
</dbReference>
<evidence type="ECO:0000313" key="2">
    <source>
        <dbReference type="Proteomes" id="UP001148662"/>
    </source>
</evidence>
<evidence type="ECO:0000313" key="1">
    <source>
        <dbReference type="EMBL" id="KAJ3543914.1"/>
    </source>
</evidence>
<organism evidence="1 2">
    <name type="scientific">Phlebia brevispora</name>
    <dbReference type="NCBI Taxonomy" id="194682"/>
    <lineage>
        <taxon>Eukaryota</taxon>
        <taxon>Fungi</taxon>
        <taxon>Dikarya</taxon>
        <taxon>Basidiomycota</taxon>
        <taxon>Agaricomycotina</taxon>
        <taxon>Agaricomycetes</taxon>
        <taxon>Polyporales</taxon>
        <taxon>Meruliaceae</taxon>
        <taxon>Phlebia</taxon>
    </lineage>
</organism>
<keyword evidence="2" id="KW-1185">Reference proteome</keyword>
<protein>
    <submittedName>
        <fullName evidence="1">Uncharacterized protein</fullName>
    </submittedName>
</protein>
<sequence>MSLVGFTFGSFGDIITIIQIARAIQKSLSEKSGATAECRMLIEYLDTFTGTVEIVKSLAFPGRSPPDGAQNASDGNVHGITTPLRSIQSPFTNPEYSASANAILRSLWLCDRLLREFKVKLAPYEESLLYSSGGSSRNRLRDFWRKVDWSSIKADAIDLRRNLAAQVQHITLILSILTADPTESSQTVTPLRPDRVAGLVPYEDTPPVVSRSVSMSGMSEISSSFSAASSIIGTSSSPYPTSVSEASLMQVPIPKRAVSSPATGDLGSVVSRSMPPSQAMRLEASSTSRGSPPQEEAEEPTTQAEATTSYSAPDAPAQHEPPITQTSAVFVPPVPIPTPSPAPIPPTTVAAQPQLAISSSRSLTTQTAAASLAAITQLAQALPLGIRLKDILNKEYTVPIDFCRNMAELDKYLRFYFSSNNRKGKAFVERAKYYLETGDTGEFVVPGQWDQISQPGKWAVMRAIILRDGDIDPHACPACSTLNDVDIVEGQEIICSSCDASFKVFLNVKDDPKMPPDLRMVAIPFVRLRTTKEALKSFSIEADEEADVRAIRRMAVVPSARFKSMFAELPGSGFLTVRKLTAFAQSEPAADPATAQATQNLANHMTATS</sequence>
<dbReference type="Proteomes" id="UP001148662">
    <property type="component" value="Unassembled WGS sequence"/>
</dbReference>
<comment type="caution">
    <text evidence="1">The sequence shown here is derived from an EMBL/GenBank/DDBJ whole genome shotgun (WGS) entry which is preliminary data.</text>
</comment>
<reference evidence="1" key="1">
    <citation type="submission" date="2022-07" db="EMBL/GenBank/DDBJ databases">
        <title>Genome Sequence of Phlebia brevispora.</title>
        <authorList>
            <person name="Buettner E."/>
        </authorList>
    </citation>
    <scope>NUCLEOTIDE SEQUENCE</scope>
    <source>
        <strain evidence="1">MPL23</strain>
    </source>
</reference>
<name>A0ACC1SPJ8_9APHY</name>